<evidence type="ECO:0000313" key="2">
    <source>
        <dbReference type="Proteomes" id="UP001606303"/>
    </source>
</evidence>
<dbReference type="SUPFAM" id="SSF141452">
    <property type="entry name" value="Hcp1-like"/>
    <property type="match status" value="1"/>
</dbReference>
<proteinExistence type="predicted"/>
<dbReference type="InterPro" id="IPR008514">
    <property type="entry name" value="T6SS_Hcp"/>
</dbReference>
<accession>A0ABW7H537</accession>
<dbReference type="EMBL" id="JBIGIB010000010">
    <property type="protein sequence ID" value="MFG6469324.1"/>
    <property type="molecule type" value="Genomic_DNA"/>
</dbReference>
<dbReference type="PANTHER" id="PTHR36152:SF1">
    <property type="entry name" value="UBIQUITIN-LIKE DOMAIN-CONTAINING PROTEIN"/>
    <property type="match status" value="1"/>
</dbReference>
<sequence>MKDIYVKFDGANELQGDSTDTKHQNEIEVSSFSHKVFQPKSSSASSAGAHTAERTEHGEMIFTKDIDKATSKLFRAASAGTIYPKVIITFYRAYGGKNATSTSQTRVDYYKIVLEDVVVSSVGTSIEPGSELPAESFGLKYGKITWEYKQHKHDGSASSTGIAGWDLRKNVAV</sequence>
<dbReference type="Proteomes" id="UP001606303">
    <property type="component" value="Unassembled WGS sequence"/>
</dbReference>
<dbReference type="Pfam" id="PF05638">
    <property type="entry name" value="T6SS_HCP"/>
    <property type="match status" value="1"/>
</dbReference>
<gene>
    <name evidence="1" type="ORF">ACG01O_22090</name>
</gene>
<keyword evidence="2" id="KW-1185">Reference proteome</keyword>
<dbReference type="Gene3D" id="2.30.110.20">
    <property type="entry name" value="Hcp1-like"/>
    <property type="match status" value="1"/>
</dbReference>
<dbReference type="NCBIfam" id="TIGR03344">
    <property type="entry name" value="VI_effect_Hcp1"/>
    <property type="match status" value="1"/>
</dbReference>
<dbReference type="InterPro" id="IPR053165">
    <property type="entry name" value="HSI-I_assembly_Hcp1"/>
</dbReference>
<evidence type="ECO:0000313" key="1">
    <source>
        <dbReference type="EMBL" id="MFG6469324.1"/>
    </source>
</evidence>
<dbReference type="RefSeq" id="WP_394387770.1">
    <property type="nucleotide sequence ID" value="NZ_JBIGIB010000010.1"/>
</dbReference>
<comment type="caution">
    <text evidence="1">The sequence shown here is derived from an EMBL/GenBank/DDBJ whole genome shotgun (WGS) entry which is preliminary data.</text>
</comment>
<dbReference type="InterPro" id="IPR036624">
    <property type="entry name" value="Hcp1-lik_sf"/>
</dbReference>
<reference evidence="1 2" key="1">
    <citation type="submission" date="2024-08" db="EMBL/GenBank/DDBJ databases">
        <authorList>
            <person name="Lu H."/>
        </authorList>
    </citation>
    <scope>NUCLEOTIDE SEQUENCE [LARGE SCALE GENOMIC DNA]</scope>
    <source>
        <strain evidence="1 2">BYS87W</strain>
    </source>
</reference>
<dbReference type="PANTHER" id="PTHR36152">
    <property type="entry name" value="CYTOPLASMIC PROTEIN-RELATED"/>
    <property type="match status" value="1"/>
</dbReference>
<organism evidence="1 2">
    <name type="scientific">Pelomonas baiyunensis</name>
    <dbReference type="NCBI Taxonomy" id="3299026"/>
    <lineage>
        <taxon>Bacteria</taxon>
        <taxon>Pseudomonadati</taxon>
        <taxon>Pseudomonadota</taxon>
        <taxon>Betaproteobacteria</taxon>
        <taxon>Burkholderiales</taxon>
        <taxon>Sphaerotilaceae</taxon>
        <taxon>Roseateles</taxon>
    </lineage>
</organism>
<name>A0ABW7H537_9BURK</name>
<protein>
    <submittedName>
        <fullName evidence="1">Hcp family type VI secretion system effector</fullName>
    </submittedName>
</protein>